<organism evidence="2">
    <name type="scientific">marine metagenome</name>
    <dbReference type="NCBI Taxonomy" id="408172"/>
    <lineage>
        <taxon>unclassified sequences</taxon>
        <taxon>metagenomes</taxon>
        <taxon>ecological metagenomes</taxon>
    </lineage>
</organism>
<dbReference type="GO" id="GO:0003676">
    <property type="term" value="F:nucleic acid binding"/>
    <property type="evidence" value="ECO:0007669"/>
    <property type="project" value="InterPro"/>
</dbReference>
<dbReference type="EMBL" id="UINC01033988">
    <property type="protein sequence ID" value="SVB24124.1"/>
    <property type="molecule type" value="Genomic_DNA"/>
</dbReference>
<reference evidence="2" key="1">
    <citation type="submission" date="2018-05" db="EMBL/GenBank/DDBJ databases">
        <authorList>
            <person name="Lanie J.A."/>
            <person name="Ng W.-L."/>
            <person name="Kazmierczak K.M."/>
            <person name="Andrzejewski T.M."/>
            <person name="Davidsen T.M."/>
            <person name="Wayne K.J."/>
            <person name="Tettelin H."/>
            <person name="Glass J.I."/>
            <person name="Rusch D."/>
            <person name="Podicherti R."/>
            <person name="Tsui H.-C.T."/>
            <person name="Winkler M.E."/>
        </authorList>
    </citation>
    <scope>NUCLEOTIDE SEQUENCE</scope>
</reference>
<feature type="domain" description="TnsA endonuclease N-terminal" evidence="1">
    <location>
        <begin position="9"/>
        <end position="102"/>
    </location>
</feature>
<gene>
    <name evidence="2" type="ORF">METZ01_LOCUS176978</name>
</gene>
<dbReference type="Pfam" id="PF08722">
    <property type="entry name" value="Tn7_TnsA-like_N"/>
    <property type="match status" value="1"/>
</dbReference>
<evidence type="ECO:0000313" key="2">
    <source>
        <dbReference type="EMBL" id="SVB24124.1"/>
    </source>
</evidence>
<proteinExistence type="predicted"/>
<evidence type="ECO:0000259" key="1">
    <source>
        <dbReference type="Pfam" id="PF08722"/>
    </source>
</evidence>
<dbReference type="InterPro" id="IPR014833">
    <property type="entry name" value="TnsA_N"/>
</dbReference>
<dbReference type="Gene3D" id="3.40.1350.10">
    <property type="match status" value="1"/>
</dbReference>
<name>A0A382CE27_9ZZZZ</name>
<accession>A0A382CE27</accession>
<dbReference type="InterPro" id="IPR011856">
    <property type="entry name" value="tRNA_endonuc-like_dom_sf"/>
</dbReference>
<dbReference type="AlphaFoldDB" id="A0A382CE27"/>
<sequence>MAFCDNSHGVIGWASEAVRIPYKNPLTGKRSTYVPDFFVQYQDAKGKKRSEVIEIKPSNQSTMEAAGKSKPRQMAVVQNMAKWEAATAWCKQKRIRFRVVTENDLFHQGKRRG</sequence>
<protein>
    <recommendedName>
        <fullName evidence="1">TnsA endonuclease N-terminal domain-containing protein</fullName>
    </recommendedName>
</protein>